<dbReference type="Proteomes" id="UP001294412">
    <property type="component" value="Unassembled WGS sequence"/>
</dbReference>
<feature type="compositionally biased region" description="Low complexity" evidence="2">
    <location>
        <begin position="791"/>
        <end position="803"/>
    </location>
</feature>
<feature type="region of interest" description="Disordered" evidence="2">
    <location>
        <begin position="265"/>
        <end position="298"/>
    </location>
</feature>
<feature type="transmembrane region" description="Helical" evidence="3">
    <location>
        <begin position="60"/>
        <end position="79"/>
    </location>
</feature>
<dbReference type="PANTHER" id="PTHR33137:SF4">
    <property type="entry name" value="MEDIATOR OF RNA POLYMERASE II TRANSCRIPTION SUBUNIT 15A-RELATED"/>
    <property type="match status" value="1"/>
</dbReference>
<feature type="coiled-coil region" evidence="1">
    <location>
        <begin position="529"/>
        <end position="580"/>
    </location>
</feature>
<evidence type="ECO:0000256" key="3">
    <source>
        <dbReference type="SAM" id="Phobius"/>
    </source>
</evidence>
<keyword evidence="3" id="KW-1133">Transmembrane helix</keyword>
<organism evidence="4 5">
    <name type="scientific">Fulvimarina uroteuthidis</name>
    <dbReference type="NCBI Taxonomy" id="3098149"/>
    <lineage>
        <taxon>Bacteria</taxon>
        <taxon>Pseudomonadati</taxon>
        <taxon>Pseudomonadota</taxon>
        <taxon>Alphaproteobacteria</taxon>
        <taxon>Hyphomicrobiales</taxon>
        <taxon>Aurantimonadaceae</taxon>
        <taxon>Fulvimarina</taxon>
    </lineage>
</organism>
<keyword evidence="3" id="KW-0812">Transmembrane</keyword>
<dbReference type="RefSeq" id="WP_322186367.1">
    <property type="nucleotide sequence ID" value="NZ_JAXLPB010000002.1"/>
</dbReference>
<evidence type="ECO:0000313" key="5">
    <source>
        <dbReference type="Proteomes" id="UP001294412"/>
    </source>
</evidence>
<dbReference type="InterPro" id="IPR012683">
    <property type="entry name" value="CHP02302_TM"/>
</dbReference>
<name>A0ABU5I0I5_9HYPH</name>
<feature type="region of interest" description="Disordered" evidence="2">
    <location>
        <begin position="680"/>
        <end position="892"/>
    </location>
</feature>
<protein>
    <submittedName>
        <fullName evidence="4">TIGR02302 family protein</fullName>
    </submittedName>
</protein>
<sequence>MTDSVRERPSEGAGNIAATRRSAKAALLVERSWPLLLSLGCIVAGFLILAWFGVFAAMAFWLRIAVLAAFVGVAGFAIVRNRRIRWPTGAETDARIETSSALRHQPLRTQGDTISRTSDPFAAALWREHKKRMAETLRHLSGGPVRTQTERLDPYGLRALVLLLFVTSFAYSFGPGGGRVADAFAIPRSGIQIAERRVDAWVTPPGYTGRAPMFLAGPSVEGEPVEGPITVPEGSALSVRVSDASGIEFSYTPERDAAEIMRVLPSGTGPAQQTGPVQGSPDPQADASSNTEPSGPASYELALTESGTATLSSTLLNYGNWQIEVTPDADPQISFTAEPSRAERGDGLELAYRVVDDYGVKSAIAEIVVADDQVAQDARPLIEPPEIRLSLPRRSQDGAQARTAANLEESPYAGADVALTLVATDAAGQTGRSETKQFTLPERAFSNPLARAIIEQRRLLALDVNAVPRVVEMLDAVTLHGDTFIEDSADYLAIKAARARIATAYDDDGLISAVDFLWEIALGIEDGNLSLAEQRLRDAREELADALENGASDEEIDQAMQELREAMQEYLEEYARAMQNQPPQNQQQMGDMQELRQQDLEDMLDRIEDLAKSGSKDAAQQLLSELQQMMDSLQAMRPGEQQQQQGQSQMQEQMDRMGELLQEQQRLMDQTYDLGRRQYRQEQQQNRQRLPGEPRENGQPQPGGEPQQGEPMSPEEFAEMMEELQKRQGALQEQLEQLQGELGEQGLEPSDDLGEAGEAMGQAEGALGEGNDGRAVGEQGRAMEAMRRGAQDMMDQMQQAQGQGQPGGTQGEQSGQGTSGQGMGGRQQQSGRDPLGRQRQTQGPQFGQDVGVPDEIDAQRAREILEEIRDRLGDQLSPDQERRYLERLLETP</sequence>
<proteinExistence type="predicted"/>
<reference evidence="4 5" key="1">
    <citation type="submission" date="2023-12" db="EMBL/GenBank/DDBJ databases">
        <title>Description of Novel Strain Fulvimarina sp. 2208YS6-2-32 isolated from Uroteuthis (Photololigo) edulis.</title>
        <authorList>
            <person name="Park J.-S."/>
        </authorList>
    </citation>
    <scope>NUCLEOTIDE SEQUENCE [LARGE SCALE GENOMIC DNA]</scope>
    <source>
        <strain evidence="4 5">2208YS6-2-32</strain>
    </source>
</reference>
<feature type="compositionally biased region" description="Basic and acidic residues" evidence="2">
    <location>
        <begin position="857"/>
        <end position="892"/>
    </location>
</feature>
<evidence type="ECO:0000256" key="1">
    <source>
        <dbReference type="SAM" id="Coils"/>
    </source>
</evidence>
<dbReference type="InterPro" id="IPR044661">
    <property type="entry name" value="MED15a/b/c-like"/>
</dbReference>
<feature type="compositionally biased region" description="Low complexity" evidence="2">
    <location>
        <begin position="639"/>
        <end position="652"/>
    </location>
</feature>
<dbReference type="PANTHER" id="PTHR33137">
    <property type="entry name" value="MEDIATOR OF RNA POLYMERASE II TRANSCRIPTION SUBUNIT 15A-RELATED"/>
    <property type="match status" value="1"/>
</dbReference>
<evidence type="ECO:0000313" key="4">
    <source>
        <dbReference type="EMBL" id="MDY8108902.1"/>
    </source>
</evidence>
<keyword evidence="3" id="KW-0472">Membrane</keyword>
<feature type="region of interest" description="Disordered" evidence="2">
    <location>
        <begin position="636"/>
        <end position="655"/>
    </location>
</feature>
<comment type="caution">
    <text evidence="4">The sequence shown here is derived from an EMBL/GenBank/DDBJ whole genome shotgun (WGS) entry which is preliminary data.</text>
</comment>
<feature type="transmembrane region" description="Helical" evidence="3">
    <location>
        <begin position="155"/>
        <end position="174"/>
    </location>
</feature>
<dbReference type="NCBIfam" id="TIGR02302">
    <property type="entry name" value="aProt_lowcomp"/>
    <property type="match status" value="1"/>
</dbReference>
<keyword evidence="5" id="KW-1185">Reference proteome</keyword>
<accession>A0ABU5I0I5</accession>
<keyword evidence="1" id="KW-0175">Coiled coil</keyword>
<evidence type="ECO:0000256" key="2">
    <source>
        <dbReference type="SAM" id="MobiDB-lite"/>
    </source>
</evidence>
<feature type="compositionally biased region" description="Low complexity" evidence="2">
    <location>
        <begin position="756"/>
        <end position="766"/>
    </location>
</feature>
<feature type="compositionally biased region" description="Low complexity" evidence="2">
    <location>
        <begin position="697"/>
        <end position="715"/>
    </location>
</feature>
<feature type="compositionally biased region" description="Low complexity" evidence="2">
    <location>
        <begin position="731"/>
        <end position="748"/>
    </location>
</feature>
<dbReference type="Pfam" id="PF13779">
    <property type="entry name" value="DUF4175"/>
    <property type="match status" value="1"/>
</dbReference>
<gene>
    <name evidence="4" type="ORF">U0C82_07060</name>
</gene>
<feature type="transmembrane region" description="Helical" evidence="3">
    <location>
        <begin position="33"/>
        <end position="54"/>
    </location>
</feature>
<dbReference type="EMBL" id="JAXLPB010000002">
    <property type="protein sequence ID" value="MDY8108902.1"/>
    <property type="molecule type" value="Genomic_DNA"/>
</dbReference>